<feature type="domain" description="Reverse transcriptase Ty1/copia-type" evidence="1">
    <location>
        <begin position="139"/>
        <end position="186"/>
    </location>
</feature>
<organism evidence="2">
    <name type="scientific">Sesamum radiatum</name>
    <name type="common">Black benniseed</name>
    <dbReference type="NCBI Taxonomy" id="300843"/>
    <lineage>
        <taxon>Eukaryota</taxon>
        <taxon>Viridiplantae</taxon>
        <taxon>Streptophyta</taxon>
        <taxon>Embryophyta</taxon>
        <taxon>Tracheophyta</taxon>
        <taxon>Spermatophyta</taxon>
        <taxon>Magnoliopsida</taxon>
        <taxon>eudicotyledons</taxon>
        <taxon>Gunneridae</taxon>
        <taxon>Pentapetalae</taxon>
        <taxon>asterids</taxon>
        <taxon>lamiids</taxon>
        <taxon>Lamiales</taxon>
        <taxon>Pedaliaceae</taxon>
        <taxon>Sesamum</taxon>
    </lineage>
</organism>
<dbReference type="Pfam" id="PF07727">
    <property type="entry name" value="RVT_2"/>
    <property type="match status" value="1"/>
</dbReference>
<dbReference type="SUPFAM" id="SSF56672">
    <property type="entry name" value="DNA/RNA polymerases"/>
    <property type="match status" value="1"/>
</dbReference>
<dbReference type="PANTHER" id="PTHR11439:SF465">
    <property type="entry name" value="REVERSE TRANSCRIPTASE TY1_COPIA-TYPE DOMAIN-CONTAINING PROTEIN"/>
    <property type="match status" value="1"/>
</dbReference>
<accession>A0AAW2TE50</accession>
<dbReference type="InterPro" id="IPR043502">
    <property type="entry name" value="DNA/RNA_pol_sf"/>
</dbReference>
<evidence type="ECO:0000259" key="1">
    <source>
        <dbReference type="Pfam" id="PF07727"/>
    </source>
</evidence>
<sequence>MEALKLIQAKTPQDPVHVHFARGDEITGITDLRTKHVLAIGKQIRRLYLDRNSFISVPVSHCNVSQTICSHLSTEIDVIFHETTFPYLTLDQLPSQSVSLPTPIPDTNILSFSDPTPPAKGKLEWDNAMREELTALEKNNTWDIVDLPQSKRAIGCKWVFKVKLKSDGTVDRYKARLVAKGYNQLKIIDVKWFLDMVFTIKVMGRAKYFLRFELYHSFVDLTVSQHKYARDIIRDVGLSSCKPTKTPLPLGVKLSAHTTPLVDPGDPKQGLFFPRSNSLHLTAFCDADWAGCIDTRKPLTGYCIFLGDALISWKCKKQSTVARSTAEAEYRSLATTVCELQWITYLLHDLQVYLPIPIPAYCDNQAAIHIVANSIFHEQTKHIEINCHLVRDHYKSSHFAYSYL</sequence>
<dbReference type="EMBL" id="JACGWJ010000008">
    <property type="protein sequence ID" value="KAL0403040.1"/>
    <property type="molecule type" value="Genomic_DNA"/>
</dbReference>
<protein>
    <submittedName>
        <fullName evidence="2">Retrovirus-related Pol polyprotein from transposon RE1</fullName>
    </submittedName>
</protein>
<name>A0AAW2TE50_SESRA</name>
<dbReference type="PANTHER" id="PTHR11439">
    <property type="entry name" value="GAG-POL-RELATED RETROTRANSPOSON"/>
    <property type="match status" value="1"/>
</dbReference>
<gene>
    <name evidence="2" type="ORF">Sradi_1944800</name>
</gene>
<dbReference type="AlphaFoldDB" id="A0AAW2TE50"/>
<reference evidence="2" key="2">
    <citation type="journal article" date="2024" name="Plant">
        <title>Genomic evolution and insights into agronomic trait innovations of Sesamum species.</title>
        <authorList>
            <person name="Miao H."/>
            <person name="Wang L."/>
            <person name="Qu L."/>
            <person name="Liu H."/>
            <person name="Sun Y."/>
            <person name="Le M."/>
            <person name="Wang Q."/>
            <person name="Wei S."/>
            <person name="Zheng Y."/>
            <person name="Lin W."/>
            <person name="Duan Y."/>
            <person name="Cao H."/>
            <person name="Xiong S."/>
            <person name="Wang X."/>
            <person name="Wei L."/>
            <person name="Li C."/>
            <person name="Ma Q."/>
            <person name="Ju M."/>
            <person name="Zhao R."/>
            <person name="Li G."/>
            <person name="Mu C."/>
            <person name="Tian Q."/>
            <person name="Mei H."/>
            <person name="Zhang T."/>
            <person name="Gao T."/>
            <person name="Zhang H."/>
        </authorList>
    </citation>
    <scope>NUCLEOTIDE SEQUENCE</scope>
    <source>
        <strain evidence="2">G02</strain>
    </source>
</reference>
<dbReference type="CDD" id="cd09272">
    <property type="entry name" value="RNase_HI_RT_Ty1"/>
    <property type="match status" value="1"/>
</dbReference>
<reference evidence="2" key="1">
    <citation type="submission" date="2020-06" db="EMBL/GenBank/DDBJ databases">
        <authorList>
            <person name="Li T."/>
            <person name="Hu X."/>
            <person name="Zhang T."/>
            <person name="Song X."/>
            <person name="Zhang H."/>
            <person name="Dai N."/>
            <person name="Sheng W."/>
            <person name="Hou X."/>
            <person name="Wei L."/>
        </authorList>
    </citation>
    <scope>NUCLEOTIDE SEQUENCE</scope>
    <source>
        <strain evidence="2">G02</strain>
        <tissue evidence="2">Leaf</tissue>
    </source>
</reference>
<proteinExistence type="predicted"/>
<evidence type="ECO:0000313" key="2">
    <source>
        <dbReference type="EMBL" id="KAL0403040.1"/>
    </source>
</evidence>
<comment type="caution">
    <text evidence="2">The sequence shown here is derived from an EMBL/GenBank/DDBJ whole genome shotgun (WGS) entry which is preliminary data.</text>
</comment>
<dbReference type="InterPro" id="IPR013103">
    <property type="entry name" value="RVT_2"/>
</dbReference>